<accession>A0AAV7L0H9</accession>
<sequence>MSRCSVFQGTPAVVEKSFQWRRGSKGSSVGYARSGEFGRRSGEIGRLILSVSSLSRTFPGTSIPARATAQAHAASQGSLACLHERVYLHLTLERLHERA</sequence>
<name>A0AAV7L0H9_PLEWA</name>
<reference evidence="1" key="1">
    <citation type="journal article" date="2022" name="bioRxiv">
        <title>Sequencing and chromosome-scale assembly of the giantPleurodeles waltlgenome.</title>
        <authorList>
            <person name="Brown T."/>
            <person name="Elewa A."/>
            <person name="Iarovenko S."/>
            <person name="Subramanian E."/>
            <person name="Araus A.J."/>
            <person name="Petzold A."/>
            <person name="Susuki M."/>
            <person name="Suzuki K.-i.T."/>
            <person name="Hayashi T."/>
            <person name="Toyoda A."/>
            <person name="Oliveira C."/>
            <person name="Osipova E."/>
            <person name="Leigh N.D."/>
            <person name="Simon A."/>
            <person name="Yun M.H."/>
        </authorList>
    </citation>
    <scope>NUCLEOTIDE SEQUENCE</scope>
    <source>
        <strain evidence="1">20211129_DDA</strain>
        <tissue evidence="1">Liver</tissue>
    </source>
</reference>
<evidence type="ECO:0000313" key="2">
    <source>
        <dbReference type="Proteomes" id="UP001066276"/>
    </source>
</evidence>
<dbReference type="Proteomes" id="UP001066276">
    <property type="component" value="Chromosome 12"/>
</dbReference>
<protein>
    <submittedName>
        <fullName evidence="1">Uncharacterized protein</fullName>
    </submittedName>
</protein>
<organism evidence="1 2">
    <name type="scientific">Pleurodeles waltl</name>
    <name type="common">Iberian ribbed newt</name>
    <dbReference type="NCBI Taxonomy" id="8319"/>
    <lineage>
        <taxon>Eukaryota</taxon>
        <taxon>Metazoa</taxon>
        <taxon>Chordata</taxon>
        <taxon>Craniata</taxon>
        <taxon>Vertebrata</taxon>
        <taxon>Euteleostomi</taxon>
        <taxon>Amphibia</taxon>
        <taxon>Batrachia</taxon>
        <taxon>Caudata</taxon>
        <taxon>Salamandroidea</taxon>
        <taxon>Salamandridae</taxon>
        <taxon>Pleurodelinae</taxon>
        <taxon>Pleurodeles</taxon>
    </lineage>
</organism>
<proteinExistence type="predicted"/>
<gene>
    <name evidence="1" type="ORF">NDU88_004142</name>
</gene>
<dbReference type="EMBL" id="JANPWB010000016">
    <property type="protein sequence ID" value="KAJ1083987.1"/>
    <property type="molecule type" value="Genomic_DNA"/>
</dbReference>
<evidence type="ECO:0000313" key="1">
    <source>
        <dbReference type="EMBL" id="KAJ1083987.1"/>
    </source>
</evidence>
<keyword evidence="2" id="KW-1185">Reference proteome</keyword>
<comment type="caution">
    <text evidence="1">The sequence shown here is derived from an EMBL/GenBank/DDBJ whole genome shotgun (WGS) entry which is preliminary data.</text>
</comment>
<dbReference type="AlphaFoldDB" id="A0AAV7L0H9"/>